<dbReference type="Proteomes" id="UP001519460">
    <property type="component" value="Unassembled WGS sequence"/>
</dbReference>
<feature type="region of interest" description="Disordered" evidence="1">
    <location>
        <begin position="705"/>
        <end position="751"/>
    </location>
</feature>
<organism evidence="3 4">
    <name type="scientific">Batillaria attramentaria</name>
    <dbReference type="NCBI Taxonomy" id="370345"/>
    <lineage>
        <taxon>Eukaryota</taxon>
        <taxon>Metazoa</taxon>
        <taxon>Spiralia</taxon>
        <taxon>Lophotrochozoa</taxon>
        <taxon>Mollusca</taxon>
        <taxon>Gastropoda</taxon>
        <taxon>Caenogastropoda</taxon>
        <taxon>Sorbeoconcha</taxon>
        <taxon>Cerithioidea</taxon>
        <taxon>Batillariidae</taxon>
        <taxon>Batillaria</taxon>
    </lineage>
</organism>
<feature type="region of interest" description="Disordered" evidence="1">
    <location>
        <begin position="1268"/>
        <end position="1300"/>
    </location>
</feature>
<evidence type="ECO:0000313" key="3">
    <source>
        <dbReference type="EMBL" id="KAK7478535.1"/>
    </source>
</evidence>
<protein>
    <submittedName>
        <fullName evidence="3">Uncharacterized protein</fullName>
    </submittedName>
</protein>
<feature type="region of interest" description="Disordered" evidence="1">
    <location>
        <begin position="1049"/>
        <end position="1245"/>
    </location>
</feature>
<feature type="compositionally biased region" description="Polar residues" evidence="1">
    <location>
        <begin position="240"/>
        <end position="257"/>
    </location>
</feature>
<feature type="compositionally biased region" description="Basic and acidic residues" evidence="1">
    <location>
        <begin position="1281"/>
        <end position="1296"/>
    </location>
</feature>
<feature type="compositionally biased region" description="Basic residues" evidence="1">
    <location>
        <begin position="336"/>
        <end position="347"/>
    </location>
</feature>
<feature type="compositionally biased region" description="Low complexity" evidence="1">
    <location>
        <begin position="1186"/>
        <end position="1196"/>
    </location>
</feature>
<feature type="compositionally biased region" description="Basic residues" evidence="1">
    <location>
        <begin position="1103"/>
        <end position="1118"/>
    </location>
</feature>
<feature type="compositionally biased region" description="Basic and acidic residues" evidence="1">
    <location>
        <begin position="887"/>
        <end position="896"/>
    </location>
</feature>
<gene>
    <name evidence="3" type="ORF">BaRGS_00030207</name>
</gene>
<keyword evidence="2" id="KW-1133">Transmembrane helix</keyword>
<dbReference type="EMBL" id="JACVVK020000323">
    <property type="protein sequence ID" value="KAK7478535.1"/>
    <property type="molecule type" value="Genomic_DNA"/>
</dbReference>
<feature type="compositionally biased region" description="Polar residues" evidence="1">
    <location>
        <begin position="720"/>
        <end position="729"/>
    </location>
</feature>
<feature type="compositionally biased region" description="Polar residues" evidence="1">
    <location>
        <begin position="299"/>
        <end position="312"/>
    </location>
</feature>
<evidence type="ECO:0000256" key="2">
    <source>
        <dbReference type="SAM" id="Phobius"/>
    </source>
</evidence>
<feature type="transmembrane region" description="Helical" evidence="2">
    <location>
        <begin position="2046"/>
        <end position="2065"/>
    </location>
</feature>
<feature type="compositionally biased region" description="Polar residues" evidence="1">
    <location>
        <begin position="1126"/>
        <end position="1139"/>
    </location>
</feature>
<comment type="caution">
    <text evidence="3">The sequence shown here is derived from an EMBL/GenBank/DDBJ whole genome shotgun (WGS) entry which is preliminary data.</text>
</comment>
<feature type="compositionally biased region" description="Basic residues" evidence="1">
    <location>
        <begin position="1226"/>
        <end position="1236"/>
    </location>
</feature>
<keyword evidence="2" id="KW-0812">Transmembrane</keyword>
<feature type="compositionally biased region" description="Low complexity" evidence="1">
    <location>
        <begin position="360"/>
        <end position="380"/>
    </location>
</feature>
<keyword evidence="4" id="KW-1185">Reference proteome</keyword>
<feature type="compositionally biased region" description="Basic and acidic residues" evidence="1">
    <location>
        <begin position="1049"/>
        <end position="1061"/>
    </location>
</feature>
<feature type="compositionally biased region" description="Basic residues" evidence="1">
    <location>
        <begin position="1146"/>
        <end position="1185"/>
    </location>
</feature>
<accession>A0ABD0JTX0</accession>
<feature type="region of interest" description="Disordered" evidence="1">
    <location>
        <begin position="607"/>
        <end position="634"/>
    </location>
</feature>
<feature type="compositionally biased region" description="Basic and acidic residues" evidence="1">
    <location>
        <begin position="2121"/>
        <end position="2143"/>
    </location>
</feature>
<feature type="region of interest" description="Disordered" evidence="1">
    <location>
        <begin position="2121"/>
        <end position="2163"/>
    </location>
</feature>
<feature type="compositionally biased region" description="Low complexity" evidence="1">
    <location>
        <begin position="730"/>
        <end position="743"/>
    </location>
</feature>
<feature type="compositionally biased region" description="Polar residues" evidence="1">
    <location>
        <begin position="320"/>
        <end position="331"/>
    </location>
</feature>
<evidence type="ECO:0000313" key="4">
    <source>
        <dbReference type="Proteomes" id="UP001519460"/>
    </source>
</evidence>
<keyword evidence="2" id="KW-0472">Membrane</keyword>
<name>A0ABD0JTX0_9CAEN</name>
<feature type="region of interest" description="Disordered" evidence="1">
    <location>
        <begin position="952"/>
        <end position="1015"/>
    </location>
</feature>
<feature type="region of interest" description="Disordered" evidence="1">
    <location>
        <begin position="227"/>
        <end position="382"/>
    </location>
</feature>
<feature type="region of interest" description="Disordered" evidence="1">
    <location>
        <begin position="878"/>
        <end position="901"/>
    </location>
</feature>
<feature type="compositionally biased region" description="Low complexity" evidence="1">
    <location>
        <begin position="258"/>
        <end position="268"/>
    </location>
</feature>
<proteinExistence type="predicted"/>
<evidence type="ECO:0000256" key="1">
    <source>
        <dbReference type="SAM" id="MobiDB-lite"/>
    </source>
</evidence>
<reference evidence="3 4" key="1">
    <citation type="journal article" date="2023" name="Sci. Data">
        <title>Genome assembly of the Korean intertidal mud-creeper Batillaria attramentaria.</title>
        <authorList>
            <person name="Patra A.K."/>
            <person name="Ho P.T."/>
            <person name="Jun S."/>
            <person name="Lee S.J."/>
            <person name="Kim Y."/>
            <person name="Won Y.J."/>
        </authorList>
    </citation>
    <scope>NUCLEOTIDE SEQUENCE [LARGE SCALE GENOMIC DNA]</scope>
    <source>
        <strain evidence="3">Wonlab-2016</strain>
    </source>
</reference>
<sequence>MERWGAEIHTTMTCKTVADKVVRLVKDTSRYFDTETVLLDLQPAQIILTLMASAIANALTDALDLVLENTRPLRMGEDPWTGLYRPKNVPRYPFWFDVYFEWQKILDAPQGKPQEPPAPKPICDLFLYSEASSVSGYTSGHSTADEATLTPAATRFKAQRKVWPQASSRGSSVSALESRVAEQTRREWRRYKVWKGKPLMQLVRERKKKRCTKIVSDAELADAEMALDAASESSAGSEDTVNQQKRSGDSTEGSSLDRSSQNANASARSRGRTSHRVTDNAGKTAERRAGRYGHAAVQRENSTQHTTLSETTRGGPHQHTGATVYSTTPDDSNTNARKKRKSKKSKKKTDSEPSEESESNESLTKSGETTQTSTTTTSKSKPAKDKLLHFGIHFDVQLINECVHTMKSELMGTAPVFPSSQEDRLDREDDFGTGPFLVGRRGVLGMAVTPLTAYTIRPSCQFCLWVRELPVRGDNLSQYAASLLHYIKRNLRAMRLFGEMELLKRVLTICVHQLAASLCTRILLEVVRKLQDSSLFAEDLEYVLSLLMSTESNLWWALIGHRDTRLAAPMDILGEQDDSRPQRRASVHSNIFLAIMRYLEDAERYRRQEEVEGSRNESQNRRTGDKNRSAVRGVTERKGFMRRTSTENGDADGVRGRCEPGDVELSDVIVHVPGHTGQTQSSPCFVSEAVGTLQHPRNPSCACTRYPPTDGLSTRLVPRQPTTNGERSNSALIRSSSQLPSSSDVDNPSSTLYDSKAELVDAGQERRNMLVRTLTPVCDKVTRKDPACLEFNSRTKKFGSQKVAGHFLRDDRQHLVSSSSASRISVREERLHATSCLDQSEAHRSGPDYYSCSSIYHTRTNESGKESVSRCVLSDLTSSGSSHAARTSHDGVEKPGRAVRVPMETGRLRPVVIDMNISRVTQTQPSCSVAVCEEDTSGSSVSHYRKQHWDRLRSVSGPRDTCNSSLDNLDETHSTSRSHGQATGIRPATRQPSGWRTSIHLPDDRDPLSQGGGTGWSYHSQHASFSHLSGRGSGSQLLSLSNIPWGCQDRSHNASTGDKDWSQNASKKGKDKSKKSSEAGKGENSSNDPSTSKSTQDGEKPGKKGKGKSKKSSKKAKDRSKSSSSNDDQTTDESQSGSQDLEKSVKKGKGKSKKSSKRGKGKSKKSSKKGKGKSKKSSKKGKSRSKSSSSSRSGSSTNVSEDEEEEKRDRGKSSLLKKMLAPVRKAGSKSKGKPRMKPTAGIGHELDEDYAKSAFLSRLVDSLPAGSLEERGVTSADESVDERQKAAGERPKKRGADGGLMEVSSGSWEEMILQAALGESTERPTGRSRDAFLRKPVNASVISAMCDTFSDCANCVVYRYKCLSHHGGECCVCGNLLCQTYAAAYNQFGPHAIAIIRHFTPAVHRGLVTPFPDKDGWLRLEWELERTLRHEVLVYVMKRCNFLVKQGVSVDCDFMGGIRKELRKEHQWKGERSAFLQTRDDVNTAEMKLESVEDLPWDDEYEPKGREWFHSQLRELALRTAHELAQIKPGEAFMELGRFQQEQEVQKEVVAPSRPLPRDEKGNVLLCNFDYDPILNDKGKPIVAESATLTDLPSCSYVEYFTFQPWMVTPYEINWVLLQYPFSKPILTRLKLYWDRWRPLAGWAGSDVDTGEIDFYLGGDVIADTLIEVAEDELWKEAEWTLGLKVVMARLIVESREEVAHELHDSMHVCLIKFSRAILIALLNAMLPSEEDAEAEKVTADDIRAGRRRRGKAQRYNIPDKKKKVPWNIDLIEDVMTALSERWFIESEENSFENASYFLGRCLALANLTSWTEGIFRVGRSMPALALDSLSHVMFVKHEIEEAVSIAAAEVIVWTIPAAQDALKQVRLLLGDYYDKVSYFVETLTVLELQTLHKVSRRVNSAASRVVQEIMFELATWREEICTAEDNALDKALSEAGDSDDGSFRVKQKAKKKVPAVCNELYETRKFVYTVRQHIGLRHAVDICKYIQITNRRQNELVTLNLTSISDAPVLGEADDEDFTVLQLREVEWVLTGQTEKPLPASFTPLIEMGMIVGVVGGLVTMAVLGSTLEVEAITRWFFLHSVALFLCIFVFGPTKAVWHKDWGWTPPWEVVLEARKRRQLEDQTRERDGSAKKEESKILPKEQDEEEEPLKELKIVDVTPAD</sequence>
<feature type="compositionally biased region" description="Low complexity" evidence="1">
    <location>
        <begin position="227"/>
        <end position="239"/>
    </location>
</feature>
<feature type="transmembrane region" description="Helical" evidence="2">
    <location>
        <begin position="2077"/>
        <end position="2099"/>
    </location>
</feature>